<protein>
    <submittedName>
        <fullName evidence="1">Uncharacterized protein</fullName>
    </submittedName>
</protein>
<evidence type="ECO:0000313" key="1">
    <source>
        <dbReference type="EMBL" id="CAI2376722.1"/>
    </source>
</evidence>
<gene>
    <name evidence="1" type="ORF">ECRASSUSDP1_LOCUS18095</name>
</gene>
<keyword evidence="2" id="KW-1185">Reference proteome</keyword>
<accession>A0AAD1XPV9</accession>
<organism evidence="1 2">
    <name type="scientific">Euplotes crassus</name>
    <dbReference type="NCBI Taxonomy" id="5936"/>
    <lineage>
        <taxon>Eukaryota</taxon>
        <taxon>Sar</taxon>
        <taxon>Alveolata</taxon>
        <taxon>Ciliophora</taxon>
        <taxon>Intramacronucleata</taxon>
        <taxon>Spirotrichea</taxon>
        <taxon>Hypotrichia</taxon>
        <taxon>Euplotida</taxon>
        <taxon>Euplotidae</taxon>
        <taxon>Moneuplotes</taxon>
    </lineage>
</organism>
<sequence>MVIKCTDYKGCVRTKTMIRNSFFHNKEYNVSLPKRKENEKPAVEFCIPPDVLLGIIGSITTDDILLEFSYPVKDCLMQLLLKEEHFCGDTNQKIKGSTTVDFETYIPDEGMKQDFSITNENCVANIYACINIFKKALKELSFLDETTPVTLKFSVEYPHFQIAYNHNALEDNYFVIKFAADPGDVRYQIKSNISANYTIGSLRLAFSRYSKEDLSCALLISNEGFLCIKIVQENRDVYIETIVSNIDEGAELEMSQ</sequence>
<proteinExistence type="predicted"/>
<evidence type="ECO:0000313" key="2">
    <source>
        <dbReference type="Proteomes" id="UP001295684"/>
    </source>
</evidence>
<dbReference type="AlphaFoldDB" id="A0AAD1XPV9"/>
<dbReference type="Proteomes" id="UP001295684">
    <property type="component" value="Unassembled WGS sequence"/>
</dbReference>
<comment type="caution">
    <text evidence="1">The sequence shown here is derived from an EMBL/GenBank/DDBJ whole genome shotgun (WGS) entry which is preliminary data.</text>
</comment>
<name>A0AAD1XPV9_EUPCR</name>
<reference evidence="1" key="1">
    <citation type="submission" date="2023-07" db="EMBL/GenBank/DDBJ databases">
        <authorList>
            <consortium name="AG Swart"/>
            <person name="Singh M."/>
            <person name="Singh A."/>
            <person name="Seah K."/>
            <person name="Emmerich C."/>
        </authorList>
    </citation>
    <scope>NUCLEOTIDE SEQUENCE</scope>
    <source>
        <strain evidence="1">DP1</strain>
    </source>
</reference>
<dbReference type="GO" id="GO:0000077">
    <property type="term" value="P:DNA damage checkpoint signaling"/>
    <property type="evidence" value="ECO:0007669"/>
    <property type="project" value="InterPro"/>
</dbReference>
<dbReference type="EMBL" id="CAMPGE010018290">
    <property type="protein sequence ID" value="CAI2376722.1"/>
    <property type="molecule type" value="Genomic_DNA"/>
</dbReference>